<keyword evidence="8" id="KW-0407">Ion channel</keyword>
<keyword evidence="6" id="KW-0406">Ion transport</keyword>
<dbReference type="EMBL" id="CAUYUE010000015">
    <property type="protein sequence ID" value="CAK0786828.1"/>
    <property type="molecule type" value="Genomic_DNA"/>
</dbReference>
<keyword evidence="4 10" id="KW-0812">Transmembrane</keyword>
<feature type="transmembrane region" description="Helical" evidence="10">
    <location>
        <begin position="119"/>
        <end position="141"/>
    </location>
</feature>
<feature type="compositionally biased region" description="Low complexity" evidence="9">
    <location>
        <begin position="446"/>
        <end position="457"/>
    </location>
</feature>
<feature type="transmembrane region" description="Helical" evidence="10">
    <location>
        <begin position="61"/>
        <end position="82"/>
    </location>
</feature>
<evidence type="ECO:0000256" key="5">
    <source>
        <dbReference type="ARBA" id="ARBA00022989"/>
    </source>
</evidence>
<dbReference type="GO" id="GO:0015743">
    <property type="term" value="P:malate transport"/>
    <property type="evidence" value="ECO:0007669"/>
    <property type="project" value="InterPro"/>
</dbReference>
<dbReference type="Proteomes" id="UP001314263">
    <property type="component" value="Unassembled WGS sequence"/>
</dbReference>
<dbReference type="InterPro" id="IPR020966">
    <property type="entry name" value="ALMT"/>
</dbReference>
<evidence type="ECO:0000313" key="11">
    <source>
        <dbReference type="EMBL" id="CAK0786828.1"/>
    </source>
</evidence>
<evidence type="ECO:0000256" key="9">
    <source>
        <dbReference type="SAM" id="MobiDB-lite"/>
    </source>
</evidence>
<dbReference type="AlphaFoldDB" id="A0AAV1IHK6"/>
<keyword evidence="5 10" id="KW-1133">Transmembrane helix</keyword>
<dbReference type="GO" id="GO:0016020">
    <property type="term" value="C:membrane"/>
    <property type="evidence" value="ECO:0007669"/>
    <property type="project" value="UniProtKB-SubCell"/>
</dbReference>
<dbReference type="Pfam" id="PF11744">
    <property type="entry name" value="ALMT"/>
    <property type="match status" value="1"/>
</dbReference>
<feature type="transmembrane region" description="Helical" evidence="10">
    <location>
        <begin position="26"/>
        <end position="49"/>
    </location>
</feature>
<evidence type="ECO:0000256" key="1">
    <source>
        <dbReference type="ARBA" id="ARBA00004141"/>
    </source>
</evidence>
<feature type="region of interest" description="Disordered" evidence="9">
    <location>
        <begin position="446"/>
        <end position="482"/>
    </location>
</feature>
<evidence type="ECO:0000256" key="10">
    <source>
        <dbReference type="SAM" id="Phobius"/>
    </source>
</evidence>
<evidence type="ECO:0000256" key="8">
    <source>
        <dbReference type="ARBA" id="ARBA00023303"/>
    </source>
</evidence>
<dbReference type="GO" id="GO:0034220">
    <property type="term" value="P:monoatomic ion transmembrane transport"/>
    <property type="evidence" value="ECO:0007669"/>
    <property type="project" value="UniProtKB-KW"/>
</dbReference>
<comment type="similarity">
    <text evidence="2">Belongs to the aromatic acid exporter (TC 2.A.85) family.</text>
</comment>
<keyword evidence="7 10" id="KW-0472">Membrane</keyword>
<feature type="transmembrane region" description="Helical" evidence="10">
    <location>
        <begin position="170"/>
        <end position="192"/>
    </location>
</feature>
<keyword evidence="12" id="KW-1185">Reference proteome</keyword>
<comment type="caution">
    <text evidence="11">The sequence shown here is derived from an EMBL/GenBank/DDBJ whole genome shotgun (WGS) entry which is preliminary data.</text>
</comment>
<protein>
    <submittedName>
        <fullName evidence="11">Uncharacterized protein</fullName>
    </submittedName>
</protein>
<evidence type="ECO:0000256" key="6">
    <source>
        <dbReference type="ARBA" id="ARBA00023065"/>
    </source>
</evidence>
<keyword evidence="3" id="KW-0813">Transport</keyword>
<reference evidence="11 12" key="1">
    <citation type="submission" date="2023-10" db="EMBL/GenBank/DDBJ databases">
        <authorList>
            <person name="Maclean D."/>
            <person name="Macfadyen A."/>
        </authorList>
    </citation>
    <scope>NUCLEOTIDE SEQUENCE [LARGE SCALE GENOMIC DNA]</scope>
</reference>
<sequence length="579" mass="63534">MAWSKQAADALNGMGMMEQRKKKVPVFLRQAIRQGIGVTIAVLLGYAIADTLGGNQGQRGVQWLQGCKWAAITVVVVASPMLGKVSQVSMERTIGTVCGGLLGLGISLLGHGFGQDSDMVFTGVAAFVVAFTAVIVGWALSLDYSAKLFTMTFVLVIMGSERASDAYLVALTRISGIVGGVLVMLLLSVIIFPKSASHQASDNMTEALVSLVNLSTLAWRLLERDTSVHGTKGRLERARSTALLGQDSYKRMDEDLLEGHKTATERDQTEAECEKMLMQVYDKLVKCDELLPVAANEVYVRTFRGRWCFLPGIPGLRGCCSGKSTSWRLPQREIKDLGTCMRRVARVLWALHVILQEGFDEEVGMILKQIYPPTMMLDLEASSQEAILELAKAFPYRPAAEAAGLNRFQRTVSELVTISAEQRSMAVHQLHRYSASRQSCNDLSKLSARSEASAASSEGKELEPDQAASAITPPHIMPPLNGLATERSSRASIDWRNQKLQSEDEDGESIAEKLDIFPPSRSGYTQKVRWFSFQFVVQQLAEELEDMHTATQLVLAALPKPPSKRRGRLLGPLEPLLPH</sequence>
<evidence type="ECO:0000313" key="12">
    <source>
        <dbReference type="Proteomes" id="UP001314263"/>
    </source>
</evidence>
<feature type="transmembrane region" description="Helical" evidence="10">
    <location>
        <begin position="94"/>
        <end position="113"/>
    </location>
</feature>
<evidence type="ECO:0000256" key="3">
    <source>
        <dbReference type="ARBA" id="ARBA00022448"/>
    </source>
</evidence>
<proteinExistence type="inferred from homology"/>
<comment type="subcellular location">
    <subcellularLocation>
        <location evidence="1">Membrane</location>
        <topology evidence="1">Multi-pass membrane protein</topology>
    </subcellularLocation>
</comment>
<organism evidence="11 12">
    <name type="scientific">Coccomyxa viridis</name>
    <dbReference type="NCBI Taxonomy" id="1274662"/>
    <lineage>
        <taxon>Eukaryota</taxon>
        <taxon>Viridiplantae</taxon>
        <taxon>Chlorophyta</taxon>
        <taxon>core chlorophytes</taxon>
        <taxon>Trebouxiophyceae</taxon>
        <taxon>Trebouxiophyceae incertae sedis</taxon>
        <taxon>Coccomyxaceae</taxon>
        <taxon>Coccomyxa</taxon>
    </lineage>
</organism>
<evidence type="ECO:0000256" key="2">
    <source>
        <dbReference type="ARBA" id="ARBA00007079"/>
    </source>
</evidence>
<evidence type="ECO:0000256" key="7">
    <source>
        <dbReference type="ARBA" id="ARBA00023136"/>
    </source>
</evidence>
<accession>A0AAV1IHK6</accession>
<name>A0AAV1IHK6_9CHLO</name>
<gene>
    <name evidence="11" type="ORF">CVIRNUC_010042</name>
</gene>
<dbReference type="PANTHER" id="PTHR31086">
    <property type="entry name" value="ALUMINUM-ACTIVATED MALATE TRANSPORTER 10"/>
    <property type="match status" value="1"/>
</dbReference>
<evidence type="ECO:0000256" key="4">
    <source>
        <dbReference type="ARBA" id="ARBA00022692"/>
    </source>
</evidence>